<keyword evidence="2" id="KW-1185">Reference proteome</keyword>
<proteinExistence type="predicted"/>
<comment type="caution">
    <text evidence="1">The sequence shown here is derived from an EMBL/GenBank/DDBJ whole genome shotgun (WGS) entry which is preliminary data.</text>
</comment>
<evidence type="ECO:0000313" key="1">
    <source>
        <dbReference type="EMBL" id="KAK3794829.1"/>
    </source>
</evidence>
<dbReference type="Proteomes" id="UP001283361">
    <property type="component" value="Unassembled WGS sequence"/>
</dbReference>
<dbReference type="EMBL" id="JAWDGP010001091">
    <property type="protein sequence ID" value="KAK3794829.1"/>
    <property type="molecule type" value="Genomic_DNA"/>
</dbReference>
<reference evidence="1" key="1">
    <citation type="journal article" date="2023" name="G3 (Bethesda)">
        <title>A reference genome for the long-term kleptoplast-retaining sea slug Elysia crispata morphotype clarki.</title>
        <authorList>
            <person name="Eastman K.E."/>
            <person name="Pendleton A.L."/>
            <person name="Shaikh M.A."/>
            <person name="Suttiyut T."/>
            <person name="Ogas R."/>
            <person name="Tomko P."/>
            <person name="Gavelis G."/>
            <person name="Widhalm J.R."/>
            <person name="Wisecaver J.H."/>
        </authorList>
    </citation>
    <scope>NUCLEOTIDE SEQUENCE</scope>
    <source>
        <strain evidence="1">ECLA1</strain>
    </source>
</reference>
<accession>A0AAE1AVL4</accession>
<dbReference type="AlphaFoldDB" id="A0AAE1AVL4"/>
<organism evidence="1 2">
    <name type="scientific">Elysia crispata</name>
    <name type="common">lettuce slug</name>
    <dbReference type="NCBI Taxonomy" id="231223"/>
    <lineage>
        <taxon>Eukaryota</taxon>
        <taxon>Metazoa</taxon>
        <taxon>Spiralia</taxon>
        <taxon>Lophotrochozoa</taxon>
        <taxon>Mollusca</taxon>
        <taxon>Gastropoda</taxon>
        <taxon>Heterobranchia</taxon>
        <taxon>Euthyneura</taxon>
        <taxon>Panpulmonata</taxon>
        <taxon>Sacoglossa</taxon>
        <taxon>Placobranchoidea</taxon>
        <taxon>Plakobranchidae</taxon>
        <taxon>Elysia</taxon>
    </lineage>
</organism>
<protein>
    <submittedName>
        <fullName evidence="1">Uncharacterized protein</fullName>
    </submittedName>
</protein>
<name>A0AAE1AVL4_9GAST</name>
<gene>
    <name evidence="1" type="ORF">RRG08_014522</name>
</gene>
<sequence>MHPIVLHLSLNVPSMDITSTGYLDKLSAQCGSKMILDRSPPLTEHAQHGNYKHRLFGQVVWTMWVKDDPRSFSTSHWTCPAWTLQAQVIWTSCLDNGCQR</sequence>
<evidence type="ECO:0000313" key="2">
    <source>
        <dbReference type="Proteomes" id="UP001283361"/>
    </source>
</evidence>